<proteinExistence type="predicted"/>
<organism evidence="1 2">
    <name type="scientific">Phyllostomus discolor</name>
    <name type="common">pale spear-nosed bat</name>
    <dbReference type="NCBI Taxonomy" id="89673"/>
    <lineage>
        <taxon>Eukaryota</taxon>
        <taxon>Metazoa</taxon>
        <taxon>Chordata</taxon>
        <taxon>Craniata</taxon>
        <taxon>Vertebrata</taxon>
        <taxon>Euteleostomi</taxon>
        <taxon>Mammalia</taxon>
        <taxon>Eutheria</taxon>
        <taxon>Laurasiatheria</taxon>
        <taxon>Chiroptera</taxon>
        <taxon>Yangochiroptera</taxon>
        <taxon>Phyllostomidae</taxon>
        <taxon>Phyllostominae</taxon>
        <taxon>Phyllostomus</taxon>
    </lineage>
</organism>
<sequence>MEIQEEVSETEESLGTRTAVGSAGVLWPPQRGEPSEAARVIWVLRAQAGQGLLGGGTVRSFSAALGCSQNCLFSVLRGRGAPGPEKLLANGVKCSVPAQFRLLWDLLVISFVLIWRWGWGIRDDSWCRKWDVRVGNGNWPWCRRQLCALPSPPGVPLLLSKGIGQAHSTQGLAPQLLVQCPCPTCPLPLRRLHFLLNQQNVDIYLVQGLRKQH</sequence>
<protein>
    <submittedName>
        <fullName evidence="1">Uncharacterized protein</fullName>
    </submittedName>
</protein>
<evidence type="ECO:0000313" key="1">
    <source>
        <dbReference type="EMBL" id="KAF6109806.1"/>
    </source>
</evidence>
<name>A0A834EAL6_9CHIR</name>
<accession>A0A834EAL6</accession>
<evidence type="ECO:0000313" key="2">
    <source>
        <dbReference type="Proteomes" id="UP000664940"/>
    </source>
</evidence>
<dbReference type="EMBL" id="JABVXQ010000005">
    <property type="protein sequence ID" value="KAF6109806.1"/>
    <property type="molecule type" value="Genomic_DNA"/>
</dbReference>
<dbReference type="Proteomes" id="UP000664940">
    <property type="component" value="Unassembled WGS sequence"/>
</dbReference>
<gene>
    <name evidence="1" type="ORF">HJG60_011004</name>
</gene>
<comment type="caution">
    <text evidence="1">The sequence shown here is derived from an EMBL/GenBank/DDBJ whole genome shotgun (WGS) entry which is preliminary data.</text>
</comment>
<reference evidence="1 2" key="1">
    <citation type="journal article" date="2020" name="Nature">
        <title>Six reference-quality genomes reveal evolution of bat adaptations.</title>
        <authorList>
            <person name="Jebb D."/>
            <person name="Huang Z."/>
            <person name="Pippel M."/>
            <person name="Hughes G.M."/>
            <person name="Lavrichenko K."/>
            <person name="Devanna P."/>
            <person name="Winkler S."/>
            <person name="Jermiin L.S."/>
            <person name="Skirmuntt E.C."/>
            <person name="Katzourakis A."/>
            <person name="Burkitt-Gray L."/>
            <person name="Ray D.A."/>
            <person name="Sullivan K.A.M."/>
            <person name="Roscito J.G."/>
            <person name="Kirilenko B.M."/>
            <person name="Davalos L.M."/>
            <person name="Corthals A.P."/>
            <person name="Power M.L."/>
            <person name="Jones G."/>
            <person name="Ransome R.D."/>
            <person name="Dechmann D.K.N."/>
            <person name="Locatelli A.G."/>
            <person name="Puechmaille S.J."/>
            <person name="Fedrigo O."/>
            <person name="Jarvis E.D."/>
            <person name="Hiller M."/>
            <person name="Vernes S.C."/>
            <person name="Myers E.W."/>
            <person name="Teeling E.C."/>
        </authorList>
    </citation>
    <scope>NUCLEOTIDE SEQUENCE [LARGE SCALE GENOMIC DNA]</scope>
    <source>
        <strain evidence="1">Bat1K_MPI-CBG_1</strain>
    </source>
</reference>
<dbReference type="AlphaFoldDB" id="A0A834EAL6"/>